<accession>B4QPI9</accession>
<evidence type="ECO:0000313" key="1">
    <source>
        <dbReference type="EMBL" id="EDX09082.1"/>
    </source>
</evidence>
<dbReference type="HOGENOM" id="CLU_1877618_0_0_1"/>
<evidence type="ECO:0000313" key="2">
    <source>
        <dbReference type="Proteomes" id="UP000000304"/>
    </source>
</evidence>
<gene>
    <name evidence="1" type="primary">Dsim\GD13764</name>
    <name evidence="1" type="ORF">Dsim_GD13764</name>
</gene>
<organism evidence="1 2">
    <name type="scientific">Drosophila simulans</name>
    <name type="common">Fruit fly</name>
    <dbReference type="NCBI Taxonomy" id="7240"/>
    <lineage>
        <taxon>Eukaryota</taxon>
        <taxon>Metazoa</taxon>
        <taxon>Ecdysozoa</taxon>
        <taxon>Arthropoda</taxon>
        <taxon>Hexapoda</taxon>
        <taxon>Insecta</taxon>
        <taxon>Pterygota</taxon>
        <taxon>Neoptera</taxon>
        <taxon>Endopterygota</taxon>
        <taxon>Diptera</taxon>
        <taxon>Brachycera</taxon>
        <taxon>Muscomorpha</taxon>
        <taxon>Ephydroidea</taxon>
        <taxon>Drosophilidae</taxon>
        <taxon>Drosophila</taxon>
        <taxon>Sophophora</taxon>
    </lineage>
</organism>
<sequence>MTVDVVVEVDVDTAVAPSQSCIFKQRTRARPYIQYLVFSIRQQQQQCVVVALVSTIRCMIVLCMEAAEEEKRRENFGQHAATVQHHSAGWDWDLGFGGTLAGMWGSWPRWEREQRWGKGHNHSADQFATLQLSRTH</sequence>
<keyword evidence="2" id="KW-1185">Reference proteome</keyword>
<proteinExistence type="predicted"/>
<dbReference type="EMBL" id="CM000363">
    <property type="protein sequence ID" value="EDX09082.1"/>
    <property type="molecule type" value="Genomic_DNA"/>
</dbReference>
<reference evidence="1 2" key="1">
    <citation type="journal article" date="2007" name="Nature">
        <title>Evolution of genes and genomes on the Drosophila phylogeny.</title>
        <authorList>
            <consortium name="Drosophila 12 Genomes Consortium"/>
            <person name="Clark A.G."/>
            <person name="Eisen M.B."/>
            <person name="Smith D.R."/>
            <person name="Bergman C.M."/>
            <person name="Oliver B."/>
            <person name="Markow T.A."/>
            <person name="Kaufman T.C."/>
            <person name="Kellis M."/>
            <person name="Gelbart W."/>
            <person name="Iyer V.N."/>
            <person name="Pollard D.A."/>
            <person name="Sackton T.B."/>
            <person name="Larracuente A.M."/>
            <person name="Singh N.D."/>
            <person name="Abad J.P."/>
            <person name="Abt D.N."/>
            <person name="Adryan B."/>
            <person name="Aguade M."/>
            <person name="Akashi H."/>
            <person name="Anderson W.W."/>
            <person name="Aquadro C.F."/>
            <person name="Ardell D.H."/>
            <person name="Arguello R."/>
            <person name="Artieri C.G."/>
            <person name="Barbash D.A."/>
            <person name="Barker D."/>
            <person name="Barsanti P."/>
            <person name="Batterham P."/>
            <person name="Batzoglou S."/>
            <person name="Begun D."/>
            <person name="Bhutkar A."/>
            <person name="Blanco E."/>
            <person name="Bosak S.A."/>
            <person name="Bradley R.K."/>
            <person name="Brand A.D."/>
            <person name="Brent M.R."/>
            <person name="Brooks A.N."/>
            <person name="Brown R.H."/>
            <person name="Butlin R.K."/>
            <person name="Caggese C."/>
            <person name="Calvi B.R."/>
            <person name="Bernardo de Carvalho A."/>
            <person name="Caspi A."/>
            <person name="Castrezana S."/>
            <person name="Celniker S.E."/>
            <person name="Chang J.L."/>
            <person name="Chapple C."/>
            <person name="Chatterji S."/>
            <person name="Chinwalla A."/>
            <person name="Civetta A."/>
            <person name="Clifton S.W."/>
            <person name="Comeron J.M."/>
            <person name="Costello J.C."/>
            <person name="Coyne J.A."/>
            <person name="Daub J."/>
            <person name="David R.G."/>
            <person name="Delcher A.L."/>
            <person name="Delehaunty K."/>
            <person name="Do C.B."/>
            <person name="Ebling H."/>
            <person name="Edwards K."/>
            <person name="Eickbush T."/>
            <person name="Evans J.D."/>
            <person name="Filipski A."/>
            <person name="Findeiss S."/>
            <person name="Freyhult E."/>
            <person name="Fulton L."/>
            <person name="Fulton R."/>
            <person name="Garcia A.C."/>
            <person name="Gardiner A."/>
            <person name="Garfield D.A."/>
            <person name="Garvin B.E."/>
            <person name="Gibson G."/>
            <person name="Gilbert D."/>
            <person name="Gnerre S."/>
            <person name="Godfrey J."/>
            <person name="Good R."/>
            <person name="Gotea V."/>
            <person name="Gravely B."/>
            <person name="Greenberg A.J."/>
            <person name="Griffiths-Jones S."/>
            <person name="Gross S."/>
            <person name="Guigo R."/>
            <person name="Gustafson E.A."/>
            <person name="Haerty W."/>
            <person name="Hahn M.W."/>
            <person name="Halligan D.L."/>
            <person name="Halpern A.L."/>
            <person name="Halter G.M."/>
            <person name="Han M.V."/>
            <person name="Heger A."/>
            <person name="Hillier L."/>
            <person name="Hinrichs A.S."/>
            <person name="Holmes I."/>
            <person name="Hoskins R.A."/>
            <person name="Hubisz M.J."/>
            <person name="Hultmark D."/>
            <person name="Huntley M.A."/>
            <person name="Jaffe D.B."/>
            <person name="Jagadeeshan S."/>
            <person name="Jeck W.R."/>
            <person name="Johnson J."/>
            <person name="Jones C.D."/>
            <person name="Jordan W.C."/>
            <person name="Karpen G.H."/>
            <person name="Kataoka E."/>
            <person name="Keightley P.D."/>
            <person name="Kheradpour P."/>
            <person name="Kirkness E.F."/>
            <person name="Koerich L.B."/>
            <person name="Kristiansen K."/>
            <person name="Kudrna D."/>
            <person name="Kulathinal R.J."/>
            <person name="Kumar S."/>
            <person name="Kwok R."/>
            <person name="Lander E."/>
            <person name="Langley C.H."/>
            <person name="Lapoint R."/>
            <person name="Lazzaro B.P."/>
            <person name="Lee S.J."/>
            <person name="Levesque L."/>
            <person name="Li R."/>
            <person name="Lin C.F."/>
            <person name="Lin M.F."/>
            <person name="Lindblad-Toh K."/>
            <person name="Llopart A."/>
            <person name="Long M."/>
            <person name="Low L."/>
            <person name="Lozovsky E."/>
            <person name="Lu J."/>
            <person name="Luo M."/>
            <person name="Machado C.A."/>
            <person name="Makalowski W."/>
            <person name="Marzo M."/>
            <person name="Matsuda M."/>
            <person name="Matzkin L."/>
            <person name="McAllister B."/>
            <person name="McBride C.S."/>
            <person name="McKernan B."/>
            <person name="McKernan K."/>
            <person name="Mendez-Lago M."/>
            <person name="Minx P."/>
            <person name="Mollenhauer M.U."/>
            <person name="Montooth K."/>
            <person name="Mount S.M."/>
            <person name="Mu X."/>
            <person name="Myers E."/>
            <person name="Negre B."/>
            <person name="Newfeld S."/>
            <person name="Nielsen R."/>
            <person name="Noor M.A."/>
            <person name="O'Grady P."/>
            <person name="Pachter L."/>
            <person name="Papaceit M."/>
            <person name="Parisi M.J."/>
            <person name="Parisi M."/>
            <person name="Parts L."/>
            <person name="Pedersen J.S."/>
            <person name="Pesole G."/>
            <person name="Phillippy A.M."/>
            <person name="Ponting C.P."/>
            <person name="Pop M."/>
            <person name="Porcelli D."/>
            <person name="Powell J.R."/>
            <person name="Prohaska S."/>
            <person name="Pruitt K."/>
            <person name="Puig M."/>
            <person name="Quesneville H."/>
            <person name="Ram K.R."/>
            <person name="Rand D."/>
            <person name="Rasmussen M.D."/>
            <person name="Reed L.K."/>
            <person name="Reenan R."/>
            <person name="Reily A."/>
            <person name="Remington K.A."/>
            <person name="Rieger T.T."/>
            <person name="Ritchie M.G."/>
            <person name="Robin C."/>
            <person name="Rogers Y.H."/>
            <person name="Rohde C."/>
            <person name="Rozas J."/>
            <person name="Rubenfield M.J."/>
            <person name="Ruiz A."/>
            <person name="Russo S."/>
            <person name="Salzberg S.L."/>
            <person name="Sanchez-Gracia A."/>
            <person name="Saranga D.J."/>
            <person name="Sato H."/>
            <person name="Schaeffer S.W."/>
            <person name="Schatz M.C."/>
            <person name="Schlenke T."/>
            <person name="Schwartz R."/>
            <person name="Segarra C."/>
            <person name="Singh R.S."/>
            <person name="Sirot L."/>
            <person name="Sirota M."/>
            <person name="Sisneros N.B."/>
            <person name="Smith C.D."/>
            <person name="Smith T.F."/>
            <person name="Spieth J."/>
            <person name="Stage D.E."/>
            <person name="Stark A."/>
            <person name="Stephan W."/>
            <person name="Strausberg R.L."/>
            <person name="Strempel S."/>
            <person name="Sturgill D."/>
            <person name="Sutton G."/>
            <person name="Sutton G.G."/>
            <person name="Tao W."/>
            <person name="Teichmann S."/>
            <person name="Tobari Y.N."/>
            <person name="Tomimura Y."/>
            <person name="Tsolas J.M."/>
            <person name="Valente V.L."/>
            <person name="Venter E."/>
            <person name="Venter J.C."/>
            <person name="Vicario S."/>
            <person name="Vieira F.G."/>
            <person name="Vilella A.J."/>
            <person name="Villasante A."/>
            <person name="Walenz B."/>
            <person name="Wang J."/>
            <person name="Wasserman M."/>
            <person name="Watts T."/>
            <person name="Wilson D."/>
            <person name="Wilson R.K."/>
            <person name="Wing R.A."/>
            <person name="Wolfner M.F."/>
            <person name="Wong A."/>
            <person name="Wong G.K."/>
            <person name="Wu C.I."/>
            <person name="Wu G."/>
            <person name="Yamamoto D."/>
            <person name="Yang H.P."/>
            <person name="Yang S.P."/>
            <person name="Yorke J.A."/>
            <person name="Yoshida K."/>
            <person name="Zdobnov E."/>
            <person name="Zhang P."/>
            <person name="Zhang Y."/>
            <person name="Zimin A.V."/>
            <person name="Baldwin J."/>
            <person name="Abdouelleil A."/>
            <person name="Abdulkadir J."/>
            <person name="Abebe A."/>
            <person name="Abera B."/>
            <person name="Abreu J."/>
            <person name="Acer S.C."/>
            <person name="Aftuck L."/>
            <person name="Alexander A."/>
            <person name="An P."/>
            <person name="Anderson E."/>
            <person name="Anderson S."/>
            <person name="Arachi H."/>
            <person name="Azer M."/>
            <person name="Bachantsang P."/>
            <person name="Barry A."/>
            <person name="Bayul T."/>
            <person name="Berlin A."/>
            <person name="Bessette D."/>
            <person name="Bloom T."/>
            <person name="Blye J."/>
            <person name="Boguslavskiy L."/>
            <person name="Bonnet C."/>
            <person name="Boukhgalter B."/>
            <person name="Bourzgui I."/>
            <person name="Brown A."/>
            <person name="Cahill P."/>
            <person name="Channer S."/>
            <person name="Cheshatsang Y."/>
            <person name="Chuda L."/>
            <person name="Citroen M."/>
            <person name="Collymore A."/>
            <person name="Cooke P."/>
            <person name="Costello M."/>
            <person name="D'Aco K."/>
            <person name="Daza R."/>
            <person name="De Haan G."/>
            <person name="DeGray S."/>
            <person name="DeMaso C."/>
            <person name="Dhargay N."/>
            <person name="Dooley K."/>
            <person name="Dooley E."/>
            <person name="Doricent M."/>
            <person name="Dorje P."/>
            <person name="Dorjee K."/>
            <person name="Dupes A."/>
            <person name="Elong R."/>
            <person name="Falk J."/>
            <person name="Farina A."/>
            <person name="Faro S."/>
            <person name="Ferguson D."/>
            <person name="Fisher S."/>
            <person name="Foley C.D."/>
            <person name="Franke A."/>
            <person name="Friedrich D."/>
            <person name="Gadbois L."/>
            <person name="Gearin G."/>
            <person name="Gearin C.R."/>
            <person name="Giannoukos G."/>
            <person name="Goode T."/>
            <person name="Graham J."/>
            <person name="Grandbois E."/>
            <person name="Grewal S."/>
            <person name="Gyaltsen K."/>
            <person name="Hafez N."/>
            <person name="Hagos B."/>
            <person name="Hall J."/>
            <person name="Henson C."/>
            <person name="Hollinger A."/>
            <person name="Honan T."/>
            <person name="Huard M.D."/>
            <person name="Hughes L."/>
            <person name="Hurhula B."/>
            <person name="Husby M.E."/>
            <person name="Kamat A."/>
            <person name="Kanga B."/>
            <person name="Kashin S."/>
            <person name="Khazanovich D."/>
            <person name="Kisner P."/>
            <person name="Lance K."/>
            <person name="Lara M."/>
            <person name="Lee W."/>
            <person name="Lennon N."/>
            <person name="Letendre F."/>
            <person name="LeVine R."/>
            <person name="Lipovsky A."/>
            <person name="Liu X."/>
            <person name="Liu J."/>
            <person name="Liu S."/>
            <person name="Lokyitsang T."/>
            <person name="Lokyitsang Y."/>
            <person name="Lubonja R."/>
            <person name="Lui A."/>
            <person name="MacDonald P."/>
            <person name="Magnisalis V."/>
            <person name="Maru K."/>
            <person name="Matthews C."/>
            <person name="McCusker W."/>
            <person name="McDonough S."/>
            <person name="Mehta T."/>
            <person name="Meldrim J."/>
            <person name="Meneus L."/>
            <person name="Mihai O."/>
            <person name="Mihalev A."/>
            <person name="Mihova T."/>
            <person name="Mittelman R."/>
            <person name="Mlenga V."/>
            <person name="Montmayeur A."/>
            <person name="Mulrain L."/>
            <person name="Navidi A."/>
            <person name="Naylor J."/>
            <person name="Negash T."/>
            <person name="Nguyen T."/>
            <person name="Nguyen N."/>
            <person name="Nicol R."/>
            <person name="Norbu C."/>
            <person name="Norbu N."/>
            <person name="Novod N."/>
            <person name="O'Neill B."/>
            <person name="Osman S."/>
            <person name="Markiewicz E."/>
            <person name="Oyono O.L."/>
            <person name="Patti C."/>
            <person name="Phunkhang P."/>
            <person name="Pierre F."/>
            <person name="Priest M."/>
            <person name="Raghuraman S."/>
            <person name="Rege F."/>
            <person name="Reyes R."/>
            <person name="Rise C."/>
            <person name="Rogov P."/>
            <person name="Ross K."/>
            <person name="Ryan E."/>
            <person name="Settipalli S."/>
            <person name="Shea T."/>
            <person name="Sherpa N."/>
            <person name="Shi L."/>
            <person name="Shih D."/>
            <person name="Sparrow T."/>
            <person name="Spaulding J."/>
            <person name="Stalker J."/>
            <person name="Stange-Thomann N."/>
            <person name="Stavropoulos S."/>
            <person name="Stone C."/>
            <person name="Strader C."/>
            <person name="Tesfaye S."/>
            <person name="Thomson T."/>
            <person name="Thoulutsang Y."/>
            <person name="Thoulutsang D."/>
            <person name="Topham K."/>
            <person name="Topping I."/>
            <person name="Tsamla T."/>
            <person name="Vassiliev H."/>
            <person name="Vo A."/>
            <person name="Wangchuk T."/>
            <person name="Wangdi T."/>
            <person name="Weiand M."/>
            <person name="Wilkinson J."/>
            <person name="Wilson A."/>
            <person name="Yadav S."/>
            <person name="Young G."/>
            <person name="Yu Q."/>
            <person name="Zembek L."/>
            <person name="Zhong D."/>
            <person name="Zimmer A."/>
            <person name="Zwirko Z."/>
            <person name="Jaffe D.B."/>
            <person name="Alvarez P."/>
            <person name="Brockman W."/>
            <person name="Butler J."/>
            <person name="Chin C."/>
            <person name="Gnerre S."/>
            <person name="Grabherr M."/>
            <person name="Kleber M."/>
            <person name="Mauceli E."/>
            <person name="MacCallum I."/>
        </authorList>
    </citation>
    <scope>NUCLEOTIDE SEQUENCE [LARGE SCALE GENOMIC DNA]</scope>
    <source>
        <strain evidence="2">white501</strain>
    </source>
</reference>
<protein>
    <submittedName>
        <fullName evidence="1">GD13764</fullName>
    </submittedName>
</protein>
<dbReference type="Proteomes" id="UP000000304">
    <property type="component" value="Chromosome 3L"/>
</dbReference>
<name>B4QPI9_DROSI</name>
<dbReference type="AlphaFoldDB" id="B4QPI9"/>